<sequence>MNVIHKKRIRLFSVFLAAAALLMAFLLYTGVILFNNPSREIYPVRGVDVSHHQGKIDWDTLARQDIQFAYIKATEGSNFKDKNFQENFFSASRAGLRVGAYHFFSYDSSGESQYMNFISVVPLQQGMLPPVVDIEFYGAKKEHPPDRQQTKKELRILLRRLEGHYGTKALIYTTDKAYRLYIADDFYDNDIWIRSVFTEPALTDKRRWKFWQYTNREKLAGYQGREEYIDVNVFAGTEREFAAYPERPSAMP</sequence>
<dbReference type="GO" id="GO:0003796">
    <property type="term" value="F:lysozyme activity"/>
    <property type="evidence" value="ECO:0007669"/>
    <property type="project" value="InterPro"/>
</dbReference>
<dbReference type="InterPro" id="IPR017853">
    <property type="entry name" value="GH"/>
</dbReference>
<dbReference type="GO" id="GO:0016998">
    <property type="term" value="P:cell wall macromolecule catabolic process"/>
    <property type="evidence" value="ECO:0007669"/>
    <property type="project" value="InterPro"/>
</dbReference>
<evidence type="ECO:0000313" key="6">
    <source>
        <dbReference type="Proteomes" id="UP000477488"/>
    </source>
</evidence>
<dbReference type="EMBL" id="VUMH01000017">
    <property type="protein sequence ID" value="MSS28936.1"/>
    <property type="molecule type" value="Genomic_DNA"/>
</dbReference>
<keyword evidence="2 5" id="KW-0378">Hydrolase</keyword>
<proteinExistence type="inferred from homology"/>
<dbReference type="SUPFAM" id="SSF51445">
    <property type="entry name" value="(Trans)glycosidases"/>
    <property type="match status" value="1"/>
</dbReference>
<evidence type="ECO:0000313" key="5">
    <source>
        <dbReference type="EMBL" id="MSS28936.1"/>
    </source>
</evidence>
<keyword evidence="3" id="KW-0326">Glycosidase</keyword>
<dbReference type="SMART" id="SM00641">
    <property type="entry name" value="Glyco_25"/>
    <property type="match status" value="1"/>
</dbReference>
<dbReference type="InterPro" id="IPR018077">
    <property type="entry name" value="Glyco_hydro_fam25_subgr"/>
</dbReference>
<gene>
    <name evidence="5" type="ORF">FYJ44_13050</name>
</gene>
<evidence type="ECO:0000256" key="1">
    <source>
        <dbReference type="ARBA" id="ARBA00010646"/>
    </source>
</evidence>
<keyword evidence="4" id="KW-0812">Transmembrane</keyword>
<dbReference type="PANTHER" id="PTHR34135">
    <property type="entry name" value="LYSOZYME"/>
    <property type="match status" value="1"/>
</dbReference>
<evidence type="ECO:0000256" key="2">
    <source>
        <dbReference type="ARBA" id="ARBA00022801"/>
    </source>
</evidence>
<name>A0A6L5XPB6_9BACT</name>
<dbReference type="InterPro" id="IPR002053">
    <property type="entry name" value="Glyco_hydro_25"/>
</dbReference>
<organism evidence="5 6">
    <name type="scientific">Desulfovibrio porci</name>
    <dbReference type="NCBI Taxonomy" id="2605782"/>
    <lineage>
        <taxon>Bacteria</taxon>
        <taxon>Pseudomonadati</taxon>
        <taxon>Thermodesulfobacteriota</taxon>
        <taxon>Desulfovibrionia</taxon>
        <taxon>Desulfovibrionales</taxon>
        <taxon>Desulfovibrionaceae</taxon>
        <taxon>Desulfovibrio</taxon>
    </lineage>
</organism>
<dbReference type="GO" id="GO:0009253">
    <property type="term" value="P:peptidoglycan catabolic process"/>
    <property type="evidence" value="ECO:0007669"/>
    <property type="project" value="InterPro"/>
</dbReference>
<reference evidence="5 6" key="1">
    <citation type="submission" date="2019-09" db="EMBL/GenBank/DDBJ databases">
        <title>In-depth cultivation of the pig gut microbiome towards novel bacterial diversity and tailored functional studies.</title>
        <authorList>
            <person name="Wylensek D."/>
            <person name="Hitch T.C.A."/>
            <person name="Clavel T."/>
        </authorList>
    </citation>
    <scope>NUCLEOTIDE SEQUENCE [LARGE SCALE GENOMIC DNA]</scope>
    <source>
        <strain evidence="5 6">PG-178-WT-4</strain>
    </source>
</reference>
<keyword evidence="4" id="KW-1133">Transmembrane helix</keyword>
<evidence type="ECO:0000256" key="4">
    <source>
        <dbReference type="SAM" id="Phobius"/>
    </source>
</evidence>
<dbReference type="Pfam" id="PF01183">
    <property type="entry name" value="Glyco_hydro_25"/>
    <property type="match status" value="1"/>
</dbReference>
<protein>
    <submittedName>
        <fullName evidence="5">Glycoside hydrolase family 25 protein</fullName>
    </submittedName>
</protein>
<feature type="transmembrane region" description="Helical" evidence="4">
    <location>
        <begin position="12"/>
        <end position="34"/>
    </location>
</feature>
<dbReference type="RefSeq" id="WP_154512857.1">
    <property type="nucleotide sequence ID" value="NZ_VUMH01000017.1"/>
</dbReference>
<dbReference type="CDD" id="cd06413">
    <property type="entry name" value="GH25_muramidase_1"/>
    <property type="match status" value="1"/>
</dbReference>
<dbReference type="PANTHER" id="PTHR34135:SF2">
    <property type="entry name" value="LYSOZYME"/>
    <property type="match status" value="1"/>
</dbReference>
<evidence type="ECO:0000256" key="3">
    <source>
        <dbReference type="ARBA" id="ARBA00023295"/>
    </source>
</evidence>
<dbReference type="GO" id="GO:0016052">
    <property type="term" value="P:carbohydrate catabolic process"/>
    <property type="evidence" value="ECO:0007669"/>
    <property type="project" value="TreeGrafter"/>
</dbReference>
<accession>A0A6L5XPB6</accession>
<comment type="caution">
    <text evidence="5">The sequence shown here is derived from an EMBL/GenBank/DDBJ whole genome shotgun (WGS) entry which is preliminary data.</text>
</comment>
<dbReference type="Gene3D" id="3.20.20.80">
    <property type="entry name" value="Glycosidases"/>
    <property type="match status" value="1"/>
</dbReference>
<dbReference type="PROSITE" id="PS51904">
    <property type="entry name" value="GLYCOSYL_HYDROL_F25_2"/>
    <property type="match status" value="1"/>
</dbReference>
<dbReference type="Proteomes" id="UP000477488">
    <property type="component" value="Unassembled WGS sequence"/>
</dbReference>
<comment type="similarity">
    <text evidence="1">Belongs to the glycosyl hydrolase 25 family.</text>
</comment>
<keyword evidence="6" id="KW-1185">Reference proteome</keyword>
<keyword evidence="4" id="KW-0472">Membrane</keyword>
<dbReference type="AlphaFoldDB" id="A0A6L5XPB6"/>